<proteinExistence type="predicted"/>
<keyword evidence="2" id="KW-1185">Reference proteome</keyword>
<dbReference type="AlphaFoldDB" id="A0A2W7RXS3"/>
<dbReference type="Proteomes" id="UP000249720">
    <property type="component" value="Unassembled WGS sequence"/>
</dbReference>
<gene>
    <name evidence="1" type="ORF">LX80_02863</name>
</gene>
<reference evidence="1 2" key="1">
    <citation type="submission" date="2018-06" db="EMBL/GenBank/DDBJ databases">
        <title>Genomic Encyclopedia of Archaeal and Bacterial Type Strains, Phase II (KMG-II): from individual species to whole genera.</title>
        <authorList>
            <person name="Goeker M."/>
        </authorList>
    </citation>
    <scope>NUCLEOTIDE SEQUENCE [LARGE SCALE GENOMIC DNA]</scope>
    <source>
        <strain evidence="1 2">DSM 23241</strain>
    </source>
</reference>
<protein>
    <submittedName>
        <fullName evidence="1">Uncharacterized protein</fullName>
    </submittedName>
</protein>
<name>A0A2W7RXS3_9BACT</name>
<evidence type="ECO:0000313" key="2">
    <source>
        <dbReference type="Proteomes" id="UP000249720"/>
    </source>
</evidence>
<evidence type="ECO:0000313" key="1">
    <source>
        <dbReference type="EMBL" id="PZX59399.1"/>
    </source>
</evidence>
<comment type="caution">
    <text evidence="1">The sequence shown here is derived from an EMBL/GenBank/DDBJ whole genome shotgun (WGS) entry which is preliminary data.</text>
</comment>
<feature type="non-terminal residue" evidence="1">
    <location>
        <position position="45"/>
    </location>
</feature>
<organism evidence="1 2">
    <name type="scientific">Hydrotalea sandarakina</name>
    <dbReference type="NCBI Taxonomy" id="1004304"/>
    <lineage>
        <taxon>Bacteria</taxon>
        <taxon>Pseudomonadati</taxon>
        <taxon>Bacteroidota</taxon>
        <taxon>Chitinophagia</taxon>
        <taxon>Chitinophagales</taxon>
        <taxon>Chitinophagaceae</taxon>
        <taxon>Hydrotalea</taxon>
    </lineage>
</organism>
<accession>A0A2W7RXS3</accession>
<sequence>MVGSSGVVKDHHNDAGMQGIQIPKNGYIYIYCSNESPVDVFFDNV</sequence>
<dbReference type="EMBL" id="QKZV01000024">
    <property type="protein sequence ID" value="PZX59399.1"/>
    <property type="molecule type" value="Genomic_DNA"/>
</dbReference>